<reference evidence="1 2" key="1">
    <citation type="journal article" date="2014" name="FEMS Microbiol. Lett.">
        <title>The genome of the Erwinia amylovora phage PhiEaH1 reveals greater diversity and broadens the applicability of phages for the treatment of fire blight.</title>
        <authorList>
            <person name="Meczker K."/>
            <person name="Domotor D."/>
            <person name="Vass J."/>
            <person name="Rakhely G."/>
            <person name="Schneider G."/>
            <person name="Kovacs T."/>
        </authorList>
    </citation>
    <scope>NUCLEOTIDE SEQUENCE [LARGE SCALE GENOMIC DNA]</scope>
</reference>
<dbReference type="EMBL" id="KF623294">
    <property type="protein sequence ID" value="AGX01766.1"/>
    <property type="molecule type" value="Genomic_DNA"/>
</dbReference>
<proteinExistence type="predicted"/>
<organism evidence="1 2">
    <name type="scientific">Erwinia phage PhiEaH1</name>
    <dbReference type="NCBI Taxonomy" id="1401669"/>
    <lineage>
        <taxon>Viruses</taxon>
        <taxon>Duplodnaviria</taxon>
        <taxon>Heunggongvirae</taxon>
        <taxon>Uroviricota</taxon>
        <taxon>Caudoviricetes</taxon>
        <taxon>Chimalliviridae</taxon>
        <taxon>Iapetusvirus</taxon>
        <taxon>Iapetusvirus EaH1</taxon>
    </lineage>
</organism>
<evidence type="ECO:0000313" key="1">
    <source>
        <dbReference type="EMBL" id="AGX01766.1"/>
    </source>
</evidence>
<protein>
    <recommendedName>
        <fullName evidence="3">Methyltransferase FkbM domain-containing protein</fullName>
    </recommendedName>
</protein>
<dbReference type="Proteomes" id="UP000204235">
    <property type="component" value="Segment"/>
</dbReference>
<dbReference type="RefSeq" id="YP_009010097.1">
    <property type="nucleotide sequence ID" value="NC_023610.1"/>
</dbReference>
<sequence>MSTAKEAELCLFVMLGAGSKAMLNSKRGNAQYMIQAETNSTTDKGMRVTNRVRRTVTFDDRGETDKELYEAATKFRLPRTAGSINSECIETEVVIDEHGFRQVLAFAGNIHHKFRHSIPMNELKIEIDHYVPPGEIYGGAFAKIDIEGAEEKGLSGIMELLRQHGITFVDVINPPGVESDGIKQRIQQLMAEEYNHVNCH</sequence>
<evidence type="ECO:0000313" key="2">
    <source>
        <dbReference type="Proteomes" id="UP000204235"/>
    </source>
</evidence>
<accession>W8CZL1</accession>
<name>W8CZL1_9CAUD</name>
<evidence type="ECO:0008006" key="3">
    <source>
        <dbReference type="Google" id="ProtNLM"/>
    </source>
</evidence>
<dbReference type="GeneID" id="18500943"/>
<dbReference type="KEGG" id="vg:18500943"/>
<keyword evidence="2" id="KW-1185">Reference proteome</keyword>